<feature type="domain" description="C-type lectin" evidence="2">
    <location>
        <begin position="10"/>
        <end position="129"/>
    </location>
</feature>
<evidence type="ECO:0000313" key="3">
    <source>
        <dbReference type="EMBL" id="CAG5124378.1"/>
    </source>
</evidence>
<dbReference type="InterPro" id="IPR018378">
    <property type="entry name" value="C-type_lectin_CS"/>
</dbReference>
<dbReference type="Pfam" id="PF00059">
    <property type="entry name" value="Lectin_C"/>
    <property type="match status" value="1"/>
</dbReference>
<dbReference type="CDD" id="cd00037">
    <property type="entry name" value="CLECT"/>
    <property type="match status" value="1"/>
</dbReference>
<dbReference type="EMBL" id="CAJHNH020001772">
    <property type="protein sequence ID" value="CAG5124378.1"/>
    <property type="molecule type" value="Genomic_DNA"/>
</dbReference>
<accession>A0A8S3Z844</accession>
<evidence type="ECO:0000259" key="2">
    <source>
        <dbReference type="PROSITE" id="PS50041"/>
    </source>
</evidence>
<name>A0A8S3Z844_9EUPU</name>
<reference evidence="3" key="1">
    <citation type="submission" date="2021-04" db="EMBL/GenBank/DDBJ databases">
        <authorList>
            <consortium name="Molecular Ecology Group"/>
        </authorList>
    </citation>
    <scope>NUCLEOTIDE SEQUENCE</scope>
</reference>
<sequence>LAGCNDWDQLGNSCYLISQEYVIWLDALLKCHELGGMCAEIDSQEEQDFISGQMKAKNVEAVWLGGFKTTDWLWISSFAEINKGYTSWGEGQPDNFEGKEGCLSMSMSMSTRYTWNDVDCMTEYQFVCEKRAN</sequence>
<dbReference type="AlphaFoldDB" id="A0A8S3Z844"/>
<organism evidence="3 4">
    <name type="scientific">Candidula unifasciata</name>
    <dbReference type="NCBI Taxonomy" id="100452"/>
    <lineage>
        <taxon>Eukaryota</taxon>
        <taxon>Metazoa</taxon>
        <taxon>Spiralia</taxon>
        <taxon>Lophotrochozoa</taxon>
        <taxon>Mollusca</taxon>
        <taxon>Gastropoda</taxon>
        <taxon>Heterobranchia</taxon>
        <taxon>Euthyneura</taxon>
        <taxon>Panpulmonata</taxon>
        <taxon>Eupulmonata</taxon>
        <taxon>Stylommatophora</taxon>
        <taxon>Helicina</taxon>
        <taxon>Helicoidea</taxon>
        <taxon>Geomitridae</taxon>
        <taxon>Candidula</taxon>
    </lineage>
</organism>
<gene>
    <name evidence="3" type="ORF">CUNI_LOCUS9936</name>
</gene>
<comment type="caution">
    <text evidence="3">The sequence shown here is derived from an EMBL/GenBank/DDBJ whole genome shotgun (WGS) entry which is preliminary data.</text>
</comment>
<dbReference type="OrthoDB" id="6110379at2759"/>
<feature type="non-terminal residue" evidence="3">
    <location>
        <position position="133"/>
    </location>
</feature>
<dbReference type="SUPFAM" id="SSF56436">
    <property type="entry name" value="C-type lectin-like"/>
    <property type="match status" value="1"/>
</dbReference>
<evidence type="ECO:0000313" key="4">
    <source>
        <dbReference type="Proteomes" id="UP000678393"/>
    </source>
</evidence>
<dbReference type="PANTHER" id="PTHR22803">
    <property type="entry name" value="MANNOSE, PHOSPHOLIPASE, LECTIN RECEPTOR RELATED"/>
    <property type="match status" value="1"/>
</dbReference>
<dbReference type="InterPro" id="IPR016186">
    <property type="entry name" value="C-type_lectin-like/link_sf"/>
</dbReference>
<evidence type="ECO:0000256" key="1">
    <source>
        <dbReference type="ARBA" id="ARBA00023157"/>
    </source>
</evidence>
<dbReference type="Gene3D" id="3.10.100.10">
    <property type="entry name" value="Mannose-Binding Protein A, subunit A"/>
    <property type="match status" value="1"/>
</dbReference>
<keyword evidence="1" id="KW-1015">Disulfide bond</keyword>
<dbReference type="InterPro" id="IPR016187">
    <property type="entry name" value="CTDL_fold"/>
</dbReference>
<keyword evidence="4" id="KW-1185">Reference proteome</keyword>
<proteinExistence type="predicted"/>
<dbReference type="SMART" id="SM00034">
    <property type="entry name" value="CLECT"/>
    <property type="match status" value="1"/>
</dbReference>
<dbReference type="InterPro" id="IPR050111">
    <property type="entry name" value="C-type_lectin/snaclec_domain"/>
</dbReference>
<dbReference type="PROSITE" id="PS00615">
    <property type="entry name" value="C_TYPE_LECTIN_1"/>
    <property type="match status" value="1"/>
</dbReference>
<dbReference type="PROSITE" id="PS50041">
    <property type="entry name" value="C_TYPE_LECTIN_2"/>
    <property type="match status" value="1"/>
</dbReference>
<dbReference type="InterPro" id="IPR001304">
    <property type="entry name" value="C-type_lectin-like"/>
</dbReference>
<protein>
    <recommendedName>
        <fullName evidence="2">C-type lectin domain-containing protein</fullName>
    </recommendedName>
</protein>
<dbReference type="Proteomes" id="UP000678393">
    <property type="component" value="Unassembled WGS sequence"/>
</dbReference>